<comment type="caution">
    <text evidence="6">The sequence shown here is derived from an EMBL/GenBank/DDBJ whole genome shotgun (WGS) entry which is preliminary data.</text>
</comment>
<proteinExistence type="inferred from homology"/>
<dbReference type="OrthoDB" id="421951at2759"/>
<dbReference type="PANTHER" id="PTHR13943">
    <property type="entry name" value="HRAS-LIKE SUPPRESSOR - RELATED"/>
    <property type="match status" value="1"/>
</dbReference>
<evidence type="ECO:0000256" key="3">
    <source>
        <dbReference type="ARBA" id="ARBA00022801"/>
    </source>
</evidence>
<accession>A0A8S3YG53</accession>
<keyword evidence="2" id="KW-0808">Transferase</keyword>
<gene>
    <name evidence="6" type="ORF">CUNI_LOCUS1062</name>
</gene>
<feature type="domain" description="LRAT" evidence="5">
    <location>
        <begin position="23"/>
        <end position="144"/>
    </location>
</feature>
<dbReference type="InterPro" id="IPR051496">
    <property type="entry name" value="H-rev107_PLA/AT"/>
</dbReference>
<dbReference type="GO" id="GO:0008970">
    <property type="term" value="F:phospholipase A1 activity"/>
    <property type="evidence" value="ECO:0007669"/>
    <property type="project" value="TreeGrafter"/>
</dbReference>
<keyword evidence="3" id="KW-0378">Hydrolase</keyword>
<keyword evidence="4" id="KW-0443">Lipid metabolism</keyword>
<evidence type="ECO:0000256" key="2">
    <source>
        <dbReference type="ARBA" id="ARBA00022679"/>
    </source>
</evidence>
<sequence>MTELSLYYNHNASILDDLSVGDLIEFPRGAYSHWAVYIGNGRVVHLAGEDNDGVDACVKPEHMFTVCGAKFGKAKVCIDDFWKVAAGSKARKNNTKDDKWRPLNPEEVVRNALEKLGTVGYNLIFSNCEHFAKWCRYGIAKSDQVEQVMTGAMVGIATGLTVGLIYAFGKYFNNNEEETQKQKVEKRKNNW</sequence>
<dbReference type="Gene3D" id="3.90.1720.10">
    <property type="entry name" value="endopeptidase domain like (from Nostoc punctiforme)"/>
    <property type="match status" value="1"/>
</dbReference>
<evidence type="ECO:0000259" key="5">
    <source>
        <dbReference type="PROSITE" id="PS51934"/>
    </source>
</evidence>
<evidence type="ECO:0000313" key="7">
    <source>
        <dbReference type="Proteomes" id="UP000678393"/>
    </source>
</evidence>
<dbReference type="InterPro" id="IPR007053">
    <property type="entry name" value="LRAT_dom"/>
</dbReference>
<evidence type="ECO:0000313" key="6">
    <source>
        <dbReference type="EMBL" id="CAG5115504.1"/>
    </source>
</evidence>
<dbReference type="AlphaFoldDB" id="A0A8S3YG53"/>
<protein>
    <recommendedName>
        <fullName evidence="5">LRAT domain-containing protein</fullName>
    </recommendedName>
</protein>
<dbReference type="Proteomes" id="UP000678393">
    <property type="component" value="Unassembled WGS sequence"/>
</dbReference>
<dbReference type="GO" id="GO:0005737">
    <property type="term" value="C:cytoplasm"/>
    <property type="evidence" value="ECO:0007669"/>
    <property type="project" value="TreeGrafter"/>
</dbReference>
<dbReference type="GO" id="GO:0070292">
    <property type="term" value="P:N-acylphosphatidylethanolamine metabolic process"/>
    <property type="evidence" value="ECO:0007669"/>
    <property type="project" value="TreeGrafter"/>
</dbReference>
<keyword evidence="7" id="KW-1185">Reference proteome</keyword>
<reference evidence="6" key="1">
    <citation type="submission" date="2021-04" db="EMBL/GenBank/DDBJ databases">
        <authorList>
            <consortium name="Molecular Ecology Group"/>
        </authorList>
    </citation>
    <scope>NUCLEOTIDE SEQUENCE</scope>
</reference>
<dbReference type="EMBL" id="CAJHNH020000125">
    <property type="protein sequence ID" value="CAG5115504.1"/>
    <property type="molecule type" value="Genomic_DNA"/>
</dbReference>
<organism evidence="6 7">
    <name type="scientific">Candidula unifasciata</name>
    <dbReference type="NCBI Taxonomy" id="100452"/>
    <lineage>
        <taxon>Eukaryota</taxon>
        <taxon>Metazoa</taxon>
        <taxon>Spiralia</taxon>
        <taxon>Lophotrochozoa</taxon>
        <taxon>Mollusca</taxon>
        <taxon>Gastropoda</taxon>
        <taxon>Heterobranchia</taxon>
        <taxon>Euthyneura</taxon>
        <taxon>Panpulmonata</taxon>
        <taxon>Eupulmonata</taxon>
        <taxon>Stylommatophora</taxon>
        <taxon>Helicina</taxon>
        <taxon>Helicoidea</taxon>
        <taxon>Geomitridae</taxon>
        <taxon>Candidula</taxon>
    </lineage>
</organism>
<evidence type="ECO:0000256" key="1">
    <source>
        <dbReference type="ARBA" id="ARBA00007824"/>
    </source>
</evidence>
<comment type="similarity">
    <text evidence="1">Belongs to the H-rev107 family.</text>
</comment>
<dbReference type="GO" id="GO:0016410">
    <property type="term" value="F:N-acyltransferase activity"/>
    <property type="evidence" value="ECO:0007669"/>
    <property type="project" value="TreeGrafter"/>
</dbReference>
<name>A0A8S3YG53_9EUPU</name>
<dbReference type="PROSITE" id="PS51934">
    <property type="entry name" value="LRAT"/>
    <property type="match status" value="1"/>
</dbReference>
<evidence type="ECO:0000256" key="4">
    <source>
        <dbReference type="ARBA" id="ARBA00023098"/>
    </source>
</evidence>
<dbReference type="PANTHER" id="PTHR13943:SF77">
    <property type="entry name" value="LRAT DOMAIN-CONTAINING PROTEIN"/>
    <property type="match status" value="1"/>
</dbReference>
<dbReference type="GO" id="GO:0004623">
    <property type="term" value="F:phospholipase A2 activity"/>
    <property type="evidence" value="ECO:0007669"/>
    <property type="project" value="TreeGrafter"/>
</dbReference>
<dbReference type="Pfam" id="PF04970">
    <property type="entry name" value="LRAT"/>
    <property type="match status" value="1"/>
</dbReference>